<accession>A0A1B7MHV1</accession>
<keyword evidence="2" id="KW-1185">Reference proteome</keyword>
<dbReference type="AlphaFoldDB" id="A0A1B7MHV1"/>
<organism evidence="1 2">
    <name type="scientific">Rhizopogon vinicolor AM-OR11-026</name>
    <dbReference type="NCBI Taxonomy" id="1314800"/>
    <lineage>
        <taxon>Eukaryota</taxon>
        <taxon>Fungi</taxon>
        <taxon>Dikarya</taxon>
        <taxon>Basidiomycota</taxon>
        <taxon>Agaricomycotina</taxon>
        <taxon>Agaricomycetes</taxon>
        <taxon>Agaricomycetidae</taxon>
        <taxon>Boletales</taxon>
        <taxon>Suillineae</taxon>
        <taxon>Rhizopogonaceae</taxon>
        <taxon>Rhizopogon</taxon>
    </lineage>
</organism>
<evidence type="ECO:0000313" key="1">
    <source>
        <dbReference type="EMBL" id="OAX32169.1"/>
    </source>
</evidence>
<reference evidence="1 2" key="1">
    <citation type="submission" date="2016-06" db="EMBL/GenBank/DDBJ databases">
        <title>Comparative genomics of the ectomycorrhizal sister species Rhizopogon vinicolor and Rhizopogon vesiculosus (Basidiomycota: Boletales) reveals a divergence of the mating type B locus.</title>
        <authorList>
            <consortium name="DOE Joint Genome Institute"/>
            <person name="Mujic A.B."/>
            <person name="Kuo A."/>
            <person name="Tritt A."/>
            <person name="Lipzen A."/>
            <person name="Chen C."/>
            <person name="Johnson J."/>
            <person name="Sharma A."/>
            <person name="Barry K."/>
            <person name="Grigoriev I.V."/>
            <person name="Spatafora J.W."/>
        </authorList>
    </citation>
    <scope>NUCLEOTIDE SEQUENCE [LARGE SCALE GENOMIC DNA]</scope>
    <source>
        <strain evidence="1 2">AM-OR11-026</strain>
    </source>
</reference>
<dbReference type="InParanoid" id="A0A1B7MHV1"/>
<dbReference type="Proteomes" id="UP000092154">
    <property type="component" value="Unassembled WGS sequence"/>
</dbReference>
<proteinExistence type="predicted"/>
<sequence length="86" mass="9322">MPVSLLSEIVVKLHDNPAPMQPPQRVIYVGGNGGARQYNQRGRAGYAGPDHRGRGGWQRCQTVWTSLEARNLAPGRADVDNKVTAG</sequence>
<dbReference type="EMBL" id="KV449093">
    <property type="protein sequence ID" value="OAX32169.1"/>
    <property type="molecule type" value="Genomic_DNA"/>
</dbReference>
<evidence type="ECO:0000313" key="2">
    <source>
        <dbReference type="Proteomes" id="UP000092154"/>
    </source>
</evidence>
<gene>
    <name evidence="1" type="ORF">K503DRAFT_776918</name>
</gene>
<name>A0A1B7MHV1_9AGAM</name>
<protein>
    <submittedName>
        <fullName evidence="1">Uncharacterized protein</fullName>
    </submittedName>
</protein>